<proteinExistence type="predicted"/>
<comment type="caution">
    <text evidence="6">The sequence shown here is derived from an EMBL/GenBank/DDBJ whole genome shotgun (WGS) entry which is preliminary data.</text>
</comment>
<keyword evidence="1" id="KW-0805">Transcription regulation</keyword>
<dbReference type="Gene3D" id="1.10.357.10">
    <property type="entry name" value="Tetracycline Repressor, domain 2"/>
    <property type="match status" value="1"/>
</dbReference>
<keyword evidence="2 4" id="KW-0238">DNA-binding</keyword>
<organism evidence="6 7">
    <name type="scientific">Kitasatospora terrestris</name>
    <dbReference type="NCBI Taxonomy" id="258051"/>
    <lineage>
        <taxon>Bacteria</taxon>
        <taxon>Bacillati</taxon>
        <taxon>Actinomycetota</taxon>
        <taxon>Actinomycetes</taxon>
        <taxon>Kitasatosporales</taxon>
        <taxon>Streptomycetaceae</taxon>
        <taxon>Kitasatospora</taxon>
    </lineage>
</organism>
<dbReference type="InterPro" id="IPR001647">
    <property type="entry name" value="HTH_TetR"/>
</dbReference>
<dbReference type="InterPro" id="IPR009057">
    <property type="entry name" value="Homeodomain-like_sf"/>
</dbReference>
<evidence type="ECO:0000313" key="6">
    <source>
        <dbReference type="EMBL" id="GAA4833463.1"/>
    </source>
</evidence>
<name>A0ABP9D7J2_9ACTN</name>
<reference evidence="7" key="1">
    <citation type="journal article" date="2019" name="Int. J. Syst. Evol. Microbiol.">
        <title>The Global Catalogue of Microorganisms (GCM) 10K type strain sequencing project: providing services to taxonomists for standard genome sequencing and annotation.</title>
        <authorList>
            <consortium name="The Broad Institute Genomics Platform"/>
            <consortium name="The Broad Institute Genome Sequencing Center for Infectious Disease"/>
            <person name="Wu L."/>
            <person name="Ma J."/>
        </authorList>
    </citation>
    <scope>NUCLEOTIDE SEQUENCE [LARGE SCALE GENOMIC DNA]</scope>
    <source>
        <strain evidence="7">JCM 13006</strain>
    </source>
</reference>
<dbReference type="PRINTS" id="PR00455">
    <property type="entry name" value="HTHTETR"/>
</dbReference>
<evidence type="ECO:0000259" key="5">
    <source>
        <dbReference type="PROSITE" id="PS50977"/>
    </source>
</evidence>
<feature type="domain" description="HTH tetR-type" evidence="5">
    <location>
        <begin position="4"/>
        <end position="64"/>
    </location>
</feature>
<keyword evidence="3" id="KW-0804">Transcription</keyword>
<evidence type="ECO:0000256" key="1">
    <source>
        <dbReference type="ARBA" id="ARBA00023015"/>
    </source>
</evidence>
<dbReference type="Proteomes" id="UP001501752">
    <property type="component" value="Unassembled WGS sequence"/>
</dbReference>
<evidence type="ECO:0000256" key="4">
    <source>
        <dbReference type="PROSITE-ProRule" id="PRU00335"/>
    </source>
</evidence>
<accession>A0ABP9D7J2</accession>
<dbReference type="InterPro" id="IPR050109">
    <property type="entry name" value="HTH-type_TetR-like_transc_reg"/>
</dbReference>
<dbReference type="RefSeq" id="WP_345695085.1">
    <property type="nucleotide sequence ID" value="NZ_BAABIS010000001.1"/>
</dbReference>
<dbReference type="SUPFAM" id="SSF46689">
    <property type="entry name" value="Homeodomain-like"/>
    <property type="match status" value="1"/>
</dbReference>
<dbReference type="Pfam" id="PF00440">
    <property type="entry name" value="TetR_N"/>
    <property type="match status" value="1"/>
</dbReference>
<evidence type="ECO:0000313" key="7">
    <source>
        <dbReference type="Proteomes" id="UP001501752"/>
    </source>
</evidence>
<keyword evidence="7" id="KW-1185">Reference proteome</keyword>
<feature type="DNA-binding region" description="H-T-H motif" evidence="4">
    <location>
        <begin position="27"/>
        <end position="46"/>
    </location>
</feature>
<protein>
    <recommendedName>
        <fullName evidence="5">HTH tetR-type domain-containing protein</fullName>
    </recommendedName>
</protein>
<evidence type="ECO:0000256" key="2">
    <source>
        <dbReference type="ARBA" id="ARBA00023125"/>
    </source>
</evidence>
<gene>
    <name evidence="6" type="ORF">GCM10023235_04940</name>
</gene>
<dbReference type="PANTHER" id="PTHR30055:SF234">
    <property type="entry name" value="HTH-TYPE TRANSCRIPTIONAL REGULATOR BETI"/>
    <property type="match status" value="1"/>
</dbReference>
<dbReference type="EMBL" id="BAABIS010000001">
    <property type="protein sequence ID" value="GAA4833463.1"/>
    <property type="molecule type" value="Genomic_DNA"/>
</dbReference>
<sequence length="194" mass="20681">MPRPSQKPALHAAALACFAERGYDATRTKHIAERAGMSEAALYRHYPSKEAIARALYAETVEAYVRTLREVADGPGGPLERLAGAVRAMLAAYRAQPHAFLFALHRTGSLMPGLPPGSEYPLHVIEELIAEGQHAGEVREGARNLLAAVFAGCVLQPVLVSDLAAPGALDLLGTDVHDLTIEQAALAAVRSETR</sequence>
<dbReference type="PANTHER" id="PTHR30055">
    <property type="entry name" value="HTH-TYPE TRANSCRIPTIONAL REGULATOR RUTR"/>
    <property type="match status" value="1"/>
</dbReference>
<evidence type="ECO:0000256" key="3">
    <source>
        <dbReference type="ARBA" id="ARBA00023163"/>
    </source>
</evidence>
<dbReference type="PROSITE" id="PS50977">
    <property type="entry name" value="HTH_TETR_2"/>
    <property type="match status" value="1"/>
</dbReference>